<evidence type="ECO:0000313" key="3">
    <source>
        <dbReference type="Proteomes" id="UP001217918"/>
    </source>
</evidence>
<sequence length="85" mass="9133">MEGKKPNEDVGRIRPRVGAVNNPNCDAFPDDVEIMTSLDHRPTSTSISDVSNASPLTVGTKGPTRLHSAEKQHLGDANRSRVVPS</sequence>
<feature type="compositionally biased region" description="Basic and acidic residues" evidence="1">
    <location>
        <begin position="67"/>
        <end position="79"/>
    </location>
</feature>
<comment type="caution">
    <text evidence="2">The sequence shown here is derived from an EMBL/GenBank/DDBJ whole genome shotgun (WGS) entry which is preliminary data.</text>
</comment>
<dbReference type="Proteomes" id="UP001217918">
    <property type="component" value="Unassembled WGS sequence"/>
</dbReference>
<feature type="compositionally biased region" description="Polar residues" evidence="1">
    <location>
        <begin position="43"/>
        <end position="57"/>
    </location>
</feature>
<gene>
    <name evidence="2" type="ORF">P8C59_005211</name>
</gene>
<feature type="region of interest" description="Disordered" evidence="1">
    <location>
        <begin position="41"/>
        <end position="85"/>
    </location>
</feature>
<organism evidence="2 3">
    <name type="scientific">Phyllachora maydis</name>
    <dbReference type="NCBI Taxonomy" id="1825666"/>
    <lineage>
        <taxon>Eukaryota</taxon>
        <taxon>Fungi</taxon>
        <taxon>Dikarya</taxon>
        <taxon>Ascomycota</taxon>
        <taxon>Pezizomycotina</taxon>
        <taxon>Sordariomycetes</taxon>
        <taxon>Sordariomycetidae</taxon>
        <taxon>Phyllachorales</taxon>
        <taxon>Phyllachoraceae</taxon>
        <taxon>Phyllachora</taxon>
    </lineage>
</organism>
<name>A0AAD9I4D8_9PEZI</name>
<feature type="compositionally biased region" description="Basic and acidic residues" evidence="1">
    <location>
        <begin position="1"/>
        <end position="12"/>
    </location>
</feature>
<protein>
    <submittedName>
        <fullName evidence="2">Uncharacterized protein</fullName>
    </submittedName>
</protein>
<reference evidence="2" key="1">
    <citation type="journal article" date="2023" name="Mol. Plant Microbe Interact.">
        <title>Elucidating the Obligate Nature and Biological Capacity of an Invasive Fungal Corn Pathogen.</title>
        <authorList>
            <person name="MacCready J.S."/>
            <person name="Roggenkamp E.M."/>
            <person name="Gdanetz K."/>
            <person name="Chilvers M.I."/>
        </authorList>
    </citation>
    <scope>NUCLEOTIDE SEQUENCE</scope>
    <source>
        <strain evidence="2">PM02</strain>
    </source>
</reference>
<dbReference type="EMBL" id="JAQQPM010000004">
    <property type="protein sequence ID" value="KAK2070738.1"/>
    <property type="molecule type" value="Genomic_DNA"/>
</dbReference>
<keyword evidence="3" id="KW-1185">Reference proteome</keyword>
<evidence type="ECO:0000256" key="1">
    <source>
        <dbReference type="SAM" id="MobiDB-lite"/>
    </source>
</evidence>
<proteinExistence type="predicted"/>
<dbReference type="AlphaFoldDB" id="A0AAD9I4D8"/>
<accession>A0AAD9I4D8</accession>
<feature type="region of interest" description="Disordered" evidence="1">
    <location>
        <begin position="1"/>
        <end position="24"/>
    </location>
</feature>
<evidence type="ECO:0000313" key="2">
    <source>
        <dbReference type="EMBL" id="KAK2070738.1"/>
    </source>
</evidence>